<dbReference type="Gene3D" id="1.25.40.10">
    <property type="entry name" value="Tetratricopeptide repeat domain"/>
    <property type="match status" value="1"/>
</dbReference>
<evidence type="ECO:0000256" key="4">
    <source>
        <dbReference type="ARBA" id="ARBA00022892"/>
    </source>
</evidence>
<evidence type="ECO:0000256" key="1">
    <source>
        <dbReference type="ARBA" id="ARBA00004170"/>
    </source>
</evidence>
<reference evidence="9 10" key="1">
    <citation type="submission" date="2018-04" db="EMBL/GenBank/DDBJ databases">
        <title>WGS assembly of Panicum hallii var. hallii HAL2.</title>
        <authorList>
            <person name="Lovell J."/>
            <person name="Jenkins J."/>
            <person name="Lowry D."/>
            <person name="Mamidi S."/>
            <person name="Sreedasyam A."/>
            <person name="Weng X."/>
            <person name="Barry K."/>
            <person name="Bonette J."/>
            <person name="Campitelli B."/>
            <person name="Daum C."/>
            <person name="Gordon S."/>
            <person name="Gould B."/>
            <person name="Lipzen A."/>
            <person name="MacQueen A."/>
            <person name="Palacio-Mejia J."/>
            <person name="Plott C."/>
            <person name="Shakirov E."/>
            <person name="Shu S."/>
            <person name="Yoshinaga Y."/>
            <person name="Zane M."/>
            <person name="Rokhsar D."/>
            <person name="Grimwood J."/>
            <person name="Schmutz J."/>
            <person name="Juenger T."/>
        </authorList>
    </citation>
    <scope>NUCLEOTIDE SEQUENCE [LARGE SCALE GENOMIC DNA]</scope>
    <source>
        <strain evidence="10">cv. HAL2</strain>
    </source>
</reference>
<dbReference type="GO" id="GO:0005483">
    <property type="term" value="F:soluble NSF attachment protein activity"/>
    <property type="evidence" value="ECO:0007669"/>
    <property type="project" value="TreeGrafter"/>
</dbReference>
<proteinExistence type="inferred from homology"/>
<evidence type="ECO:0000313" key="9">
    <source>
        <dbReference type="EMBL" id="PUZ48739.1"/>
    </source>
</evidence>
<comment type="similarity">
    <text evidence="2">Belongs to the SNAP family.</text>
</comment>
<dbReference type="GO" id="GO:0016192">
    <property type="term" value="P:vesicle-mediated transport"/>
    <property type="evidence" value="ECO:0007669"/>
    <property type="project" value="UniProtKB-KW"/>
</dbReference>
<evidence type="ECO:0000256" key="7">
    <source>
        <dbReference type="ARBA" id="ARBA00040047"/>
    </source>
</evidence>
<dbReference type="EMBL" id="CM009755">
    <property type="protein sequence ID" value="PUZ48739.1"/>
    <property type="molecule type" value="Genomic_DNA"/>
</dbReference>
<dbReference type="SUPFAM" id="SSF48452">
    <property type="entry name" value="TPR-like"/>
    <property type="match status" value="1"/>
</dbReference>
<dbReference type="InterPro" id="IPR000744">
    <property type="entry name" value="NSF_attach"/>
</dbReference>
<comment type="subcellular location">
    <subcellularLocation>
        <location evidence="1">Membrane</location>
        <topology evidence="1">Peripheral membrane protein</topology>
    </subcellularLocation>
</comment>
<evidence type="ECO:0000313" key="10">
    <source>
        <dbReference type="Proteomes" id="UP000244336"/>
    </source>
</evidence>
<dbReference type="Gramene" id="PUZ48739">
    <property type="protein sequence ID" value="PUZ48739"/>
    <property type="gene ID" value="GQ55_7G271100"/>
</dbReference>
<evidence type="ECO:0000256" key="6">
    <source>
        <dbReference type="ARBA" id="ARBA00023136"/>
    </source>
</evidence>
<name>A0A2T7CZH3_9POAL</name>
<dbReference type="OrthoDB" id="9984275at2759"/>
<dbReference type="PANTHER" id="PTHR13768:SF2">
    <property type="entry name" value="GAMMA-SOLUBLE NSF ATTACHMENT PROTEIN"/>
    <property type="match status" value="1"/>
</dbReference>
<organism evidence="9 10">
    <name type="scientific">Panicum hallii var. hallii</name>
    <dbReference type="NCBI Taxonomy" id="1504633"/>
    <lineage>
        <taxon>Eukaryota</taxon>
        <taxon>Viridiplantae</taxon>
        <taxon>Streptophyta</taxon>
        <taxon>Embryophyta</taxon>
        <taxon>Tracheophyta</taxon>
        <taxon>Spermatophyta</taxon>
        <taxon>Magnoliopsida</taxon>
        <taxon>Liliopsida</taxon>
        <taxon>Poales</taxon>
        <taxon>Poaceae</taxon>
        <taxon>PACMAD clade</taxon>
        <taxon>Panicoideae</taxon>
        <taxon>Panicodae</taxon>
        <taxon>Paniceae</taxon>
        <taxon>Panicinae</taxon>
        <taxon>Panicum</taxon>
        <taxon>Panicum sect. Panicum</taxon>
    </lineage>
</organism>
<dbReference type="GO" id="GO:0031201">
    <property type="term" value="C:SNARE complex"/>
    <property type="evidence" value="ECO:0007669"/>
    <property type="project" value="TreeGrafter"/>
</dbReference>
<evidence type="ECO:0000256" key="5">
    <source>
        <dbReference type="ARBA" id="ARBA00022927"/>
    </source>
</evidence>
<gene>
    <name evidence="9" type="ORF">GQ55_7G271100</name>
</gene>
<dbReference type="InterPro" id="IPR011990">
    <property type="entry name" value="TPR-like_helical_dom_sf"/>
</dbReference>
<evidence type="ECO:0000256" key="3">
    <source>
        <dbReference type="ARBA" id="ARBA00022448"/>
    </source>
</evidence>
<dbReference type="AlphaFoldDB" id="A0A2T7CZH3"/>
<dbReference type="GO" id="GO:0005774">
    <property type="term" value="C:vacuolar membrane"/>
    <property type="evidence" value="ECO:0007669"/>
    <property type="project" value="TreeGrafter"/>
</dbReference>
<keyword evidence="10" id="KW-1185">Reference proteome</keyword>
<evidence type="ECO:0000256" key="2">
    <source>
        <dbReference type="ARBA" id="ARBA00010050"/>
    </source>
</evidence>
<sequence>MFPQICLEYTLFCRTKLSFTRWNADWKSATSLYEQAAVVYRFKKDNEIAKDAFEKASKGQEMISSPWDAAKHMESAAALAKELGRWNEVSNFYRRASELYRECGRDQPASNAISASALEEKSPEEAIKMCDEACTILKEDGKEQMAFDLYRAAAALYIKMEKYSDAAAFFLRLGSAVHKCNAMNSQCKGSSLLQ</sequence>
<keyword evidence="3" id="KW-0813">Transport</keyword>
<dbReference type="GO" id="GO:0019905">
    <property type="term" value="F:syntaxin binding"/>
    <property type="evidence" value="ECO:0007669"/>
    <property type="project" value="TreeGrafter"/>
</dbReference>
<keyword evidence="4" id="KW-0931">ER-Golgi transport</keyword>
<accession>A0A2T7CZH3</accession>
<protein>
    <recommendedName>
        <fullName evidence="7">Gamma-soluble NSF attachment protein</fullName>
    </recommendedName>
    <alternativeName>
        <fullName evidence="8">N-ethylmaleimide-sensitive factor attachment protein gamma</fullName>
    </alternativeName>
</protein>
<dbReference type="Proteomes" id="UP000244336">
    <property type="component" value="Chromosome 7"/>
</dbReference>
<dbReference type="GO" id="GO:0006886">
    <property type="term" value="P:intracellular protein transport"/>
    <property type="evidence" value="ECO:0007669"/>
    <property type="project" value="InterPro"/>
</dbReference>
<dbReference type="Pfam" id="PF14938">
    <property type="entry name" value="SNAP"/>
    <property type="match status" value="1"/>
</dbReference>
<keyword evidence="6" id="KW-0472">Membrane</keyword>
<dbReference type="STRING" id="1504633.A0A2T7CZH3"/>
<dbReference type="PANTHER" id="PTHR13768">
    <property type="entry name" value="SOLUBLE NSF ATTACHMENT PROTEIN SNAP"/>
    <property type="match status" value="1"/>
</dbReference>
<keyword evidence="5" id="KW-0653">Protein transport</keyword>
<evidence type="ECO:0000256" key="8">
    <source>
        <dbReference type="ARBA" id="ARBA00042485"/>
    </source>
</evidence>